<feature type="transmembrane region" description="Helical" evidence="1">
    <location>
        <begin position="247"/>
        <end position="268"/>
    </location>
</feature>
<organism evidence="2">
    <name type="scientific">marine sediment metagenome</name>
    <dbReference type="NCBI Taxonomy" id="412755"/>
    <lineage>
        <taxon>unclassified sequences</taxon>
        <taxon>metagenomes</taxon>
        <taxon>ecological metagenomes</taxon>
    </lineage>
</organism>
<feature type="transmembrane region" description="Helical" evidence="1">
    <location>
        <begin position="219"/>
        <end position="241"/>
    </location>
</feature>
<evidence type="ECO:0000256" key="1">
    <source>
        <dbReference type="SAM" id="Phobius"/>
    </source>
</evidence>
<evidence type="ECO:0000313" key="2">
    <source>
        <dbReference type="EMBL" id="KKO01601.1"/>
    </source>
</evidence>
<proteinExistence type="predicted"/>
<gene>
    <name evidence="2" type="ORF">LCGC14_0114080</name>
</gene>
<feature type="transmembrane region" description="Helical" evidence="1">
    <location>
        <begin position="121"/>
        <end position="145"/>
    </location>
</feature>
<keyword evidence="1" id="KW-1133">Transmembrane helix</keyword>
<dbReference type="EMBL" id="LAZR01000034">
    <property type="protein sequence ID" value="KKO01601.1"/>
    <property type="molecule type" value="Genomic_DNA"/>
</dbReference>
<comment type="caution">
    <text evidence="2">The sequence shown here is derived from an EMBL/GenBank/DDBJ whole genome shotgun (WGS) entry which is preliminary data.</text>
</comment>
<feature type="transmembrane region" description="Helical" evidence="1">
    <location>
        <begin position="31"/>
        <end position="50"/>
    </location>
</feature>
<feature type="transmembrane region" description="Helical" evidence="1">
    <location>
        <begin position="150"/>
        <end position="174"/>
    </location>
</feature>
<dbReference type="AlphaFoldDB" id="A0A0F9V8R9"/>
<keyword evidence="1" id="KW-0812">Transmembrane</keyword>
<name>A0A0F9V8R9_9ZZZZ</name>
<reference evidence="2" key="1">
    <citation type="journal article" date="2015" name="Nature">
        <title>Complex archaea that bridge the gap between prokaryotes and eukaryotes.</title>
        <authorList>
            <person name="Spang A."/>
            <person name="Saw J.H."/>
            <person name="Jorgensen S.L."/>
            <person name="Zaremba-Niedzwiedzka K."/>
            <person name="Martijn J."/>
            <person name="Lind A.E."/>
            <person name="van Eijk R."/>
            <person name="Schleper C."/>
            <person name="Guy L."/>
            <person name="Ettema T.J."/>
        </authorList>
    </citation>
    <scope>NUCLEOTIDE SEQUENCE</scope>
</reference>
<feature type="transmembrane region" description="Helical" evidence="1">
    <location>
        <begin position="186"/>
        <end position="207"/>
    </location>
</feature>
<accession>A0A0F9V8R9</accession>
<keyword evidence="1" id="KW-0472">Membrane</keyword>
<sequence length="350" mass="39000">MQKWKDHPPREDAIDVVLRASPAFLQKHGPLLAKALPPVIGFGIFLLYFYRNNFYPSFDLFQFSSLLLAAACIGFAIAGGIIITMMLPGAAIFHWFLNTEKVKEELLYALPYSDEARSKTVWLLVVLAYFGPFCAAGLGITTALVIAPGLFLITCLIWPALVALGFGIALQIRFDLPRWSFFNYGYTSYIAQMFLVLLLSIVLRSSLPIVQNLDTFWHYPILWAIPLVIAFMMAICSMAHFAGWSAALHFGIFFGFFVAAYSGVLTTIPEKTVKGLGLGAYEAEIIMLDPAFCDRDLSELGIAEDCTLRNVHVVWSFGDAILLRPSLDQPRHVRIPTEFVRSIVQSADRG</sequence>
<protein>
    <submittedName>
        <fullName evidence="2">Uncharacterized protein</fullName>
    </submittedName>
</protein>
<feature type="transmembrane region" description="Helical" evidence="1">
    <location>
        <begin position="66"/>
        <end position="97"/>
    </location>
</feature>